<protein>
    <submittedName>
        <fullName evidence="2">Uncharacterized protein</fullName>
    </submittedName>
</protein>
<evidence type="ECO:0000313" key="2">
    <source>
        <dbReference type="WBParaSite" id="nRc.2.0.1.t27132-RA"/>
    </source>
</evidence>
<evidence type="ECO:0000313" key="1">
    <source>
        <dbReference type="Proteomes" id="UP000887565"/>
    </source>
</evidence>
<name>A0A915JM15_ROMCU</name>
<keyword evidence="1" id="KW-1185">Reference proteome</keyword>
<reference evidence="2" key="1">
    <citation type="submission" date="2022-11" db="UniProtKB">
        <authorList>
            <consortium name="WormBaseParasite"/>
        </authorList>
    </citation>
    <scope>IDENTIFICATION</scope>
</reference>
<proteinExistence type="predicted"/>
<dbReference type="Proteomes" id="UP000887565">
    <property type="component" value="Unplaced"/>
</dbReference>
<dbReference type="WBParaSite" id="nRc.2.0.1.t27132-RA">
    <property type="protein sequence ID" value="nRc.2.0.1.t27132-RA"/>
    <property type="gene ID" value="nRc.2.0.1.g27132"/>
</dbReference>
<dbReference type="AlphaFoldDB" id="A0A915JM15"/>
<organism evidence="1 2">
    <name type="scientific">Romanomermis culicivorax</name>
    <name type="common">Nematode worm</name>
    <dbReference type="NCBI Taxonomy" id="13658"/>
    <lineage>
        <taxon>Eukaryota</taxon>
        <taxon>Metazoa</taxon>
        <taxon>Ecdysozoa</taxon>
        <taxon>Nematoda</taxon>
        <taxon>Enoplea</taxon>
        <taxon>Dorylaimia</taxon>
        <taxon>Mermithida</taxon>
        <taxon>Mermithoidea</taxon>
        <taxon>Mermithidae</taxon>
        <taxon>Romanomermis</taxon>
    </lineage>
</organism>
<sequence length="70" mass="8269">MSESAHKYRFSSIHPSRILRRLVRIGVRPRMRRLNISDADSGRIMQKFRFRWLDIAVFEGQIYTETSGNG</sequence>
<accession>A0A915JM15</accession>